<comment type="similarity">
    <text evidence="4">Belongs to the peptidase S1 family. CLIP subfamily.</text>
</comment>
<dbReference type="InterPro" id="IPR009003">
    <property type="entry name" value="Peptidase_S1_PA"/>
</dbReference>
<comment type="subcellular location">
    <subcellularLocation>
        <location evidence="1">Secreted</location>
    </subcellularLocation>
</comment>
<reference evidence="7" key="1">
    <citation type="submission" date="2023-11" db="EMBL/GenBank/DDBJ databases">
        <title>Genome assemblies of two species of porcelain crab, Petrolisthes cinctipes and Petrolisthes manimaculis (Anomura: Porcellanidae).</title>
        <authorList>
            <person name="Angst P."/>
        </authorList>
    </citation>
    <scope>NUCLEOTIDE SEQUENCE</scope>
    <source>
        <strain evidence="7">PB745_02</strain>
        <tissue evidence="7">Gill</tissue>
    </source>
</reference>
<keyword evidence="3" id="KW-1015">Disulfide bond</keyword>
<evidence type="ECO:0000256" key="5">
    <source>
        <dbReference type="SAM" id="SignalP"/>
    </source>
</evidence>
<proteinExistence type="inferred from homology"/>
<dbReference type="Proteomes" id="UP001292094">
    <property type="component" value="Unassembled WGS sequence"/>
</dbReference>
<evidence type="ECO:0000259" key="6">
    <source>
        <dbReference type="PROSITE" id="PS50240"/>
    </source>
</evidence>
<evidence type="ECO:0000313" key="8">
    <source>
        <dbReference type="Proteomes" id="UP001292094"/>
    </source>
</evidence>
<evidence type="ECO:0000256" key="2">
    <source>
        <dbReference type="ARBA" id="ARBA00022525"/>
    </source>
</evidence>
<sequence length="391" mass="42356">MRVWLCVCAWLVVCGLAEGQRRRQGRPTTQPPVRLGLVADQLNVAPVPGGAPNPQLSLPKDCFCLPINQQCPGNMNHIVDVRIVNTPGIGRCPNEKLCCLKGVDVGVPSIGPGIPITQRPRPIIPQPVSSGTCGIQNPIPYRNAGFSEATFGEYPWMAVILTMTDDYLGGGALIGNQWVLTAAHKVNTANPRNMKVRLGELDVGSVSDHPNFPHEQIDVAQVIIHPQFDSTNLVNDVALLRLSQPINTGNFPHIGPVCLPEQDQIFHGNRQCWVTGFGKDAFGQIGNFQQILKEVDVPMVDPFVCEERLRRTRLGETFHLDKSFVCAGGIAGKDACTGDGGAPLVCRVQNKFYVVGLVAWGIGCAQGDVPGVYVNVPSFVNFIYQNIGQRG</sequence>
<dbReference type="EMBL" id="JAWZYT010000900">
    <property type="protein sequence ID" value="KAK4317693.1"/>
    <property type="molecule type" value="Genomic_DNA"/>
</dbReference>
<keyword evidence="8" id="KW-1185">Reference proteome</keyword>
<dbReference type="InterPro" id="IPR051487">
    <property type="entry name" value="Ser/Thr_Proteases_Immune/Dev"/>
</dbReference>
<comment type="caution">
    <text evidence="7">The sequence shown here is derived from an EMBL/GenBank/DDBJ whole genome shotgun (WGS) entry which is preliminary data.</text>
</comment>
<keyword evidence="2" id="KW-0964">Secreted</keyword>
<evidence type="ECO:0000256" key="3">
    <source>
        <dbReference type="ARBA" id="ARBA00023157"/>
    </source>
</evidence>
<dbReference type="SMART" id="SM00020">
    <property type="entry name" value="Tryp_SPc"/>
    <property type="match status" value="1"/>
</dbReference>
<dbReference type="CDD" id="cd00190">
    <property type="entry name" value="Tryp_SPc"/>
    <property type="match status" value="1"/>
</dbReference>
<name>A0AAE1Q0H3_9EUCA</name>
<dbReference type="SUPFAM" id="SSF50494">
    <property type="entry name" value="Trypsin-like serine proteases"/>
    <property type="match status" value="1"/>
</dbReference>
<protein>
    <recommendedName>
        <fullName evidence="6">Peptidase S1 domain-containing protein</fullName>
    </recommendedName>
</protein>
<accession>A0AAE1Q0H3</accession>
<dbReference type="GO" id="GO:0006508">
    <property type="term" value="P:proteolysis"/>
    <property type="evidence" value="ECO:0007669"/>
    <property type="project" value="InterPro"/>
</dbReference>
<gene>
    <name evidence="7" type="ORF">Pmani_011239</name>
</gene>
<dbReference type="AlphaFoldDB" id="A0AAE1Q0H3"/>
<dbReference type="Gene3D" id="2.40.10.10">
    <property type="entry name" value="Trypsin-like serine proteases"/>
    <property type="match status" value="1"/>
</dbReference>
<dbReference type="FunFam" id="2.40.10.10:FF:000038">
    <property type="entry name" value="Serine protease"/>
    <property type="match status" value="1"/>
</dbReference>
<dbReference type="InterPro" id="IPR043504">
    <property type="entry name" value="Peptidase_S1_PA_chymotrypsin"/>
</dbReference>
<dbReference type="InterPro" id="IPR001314">
    <property type="entry name" value="Peptidase_S1A"/>
</dbReference>
<evidence type="ECO:0000256" key="4">
    <source>
        <dbReference type="ARBA" id="ARBA00024195"/>
    </source>
</evidence>
<dbReference type="PROSITE" id="PS50240">
    <property type="entry name" value="TRYPSIN_DOM"/>
    <property type="match status" value="1"/>
</dbReference>
<organism evidence="7 8">
    <name type="scientific">Petrolisthes manimaculis</name>
    <dbReference type="NCBI Taxonomy" id="1843537"/>
    <lineage>
        <taxon>Eukaryota</taxon>
        <taxon>Metazoa</taxon>
        <taxon>Ecdysozoa</taxon>
        <taxon>Arthropoda</taxon>
        <taxon>Crustacea</taxon>
        <taxon>Multicrustacea</taxon>
        <taxon>Malacostraca</taxon>
        <taxon>Eumalacostraca</taxon>
        <taxon>Eucarida</taxon>
        <taxon>Decapoda</taxon>
        <taxon>Pleocyemata</taxon>
        <taxon>Anomura</taxon>
        <taxon>Galatheoidea</taxon>
        <taxon>Porcellanidae</taxon>
        <taxon>Petrolisthes</taxon>
    </lineage>
</organism>
<dbReference type="PANTHER" id="PTHR24256">
    <property type="entry name" value="TRYPTASE-RELATED"/>
    <property type="match status" value="1"/>
</dbReference>
<feature type="domain" description="Peptidase S1" evidence="6">
    <location>
        <begin position="128"/>
        <end position="388"/>
    </location>
</feature>
<evidence type="ECO:0000256" key="1">
    <source>
        <dbReference type="ARBA" id="ARBA00004613"/>
    </source>
</evidence>
<dbReference type="Pfam" id="PF00089">
    <property type="entry name" value="Trypsin"/>
    <property type="match status" value="1"/>
</dbReference>
<evidence type="ECO:0000313" key="7">
    <source>
        <dbReference type="EMBL" id="KAK4317693.1"/>
    </source>
</evidence>
<dbReference type="InterPro" id="IPR001254">
    <property type="entry name" value="Trypsin_dom"/>
</dbReference>
<keyword evidence="5" id="KW-0732">Signal</keyword>
<feature type="signal peptide" evidence="5">
    <location>
        <begin position="1"/>
        <end position="19"/>
    </location>
</feature>
<feature type="chain" id="PRO_5042139474" description="Peptidase S1 domain-containing protein" evidence="5">
    <location>
        <begin position="20"/>
        <end position="391"/>
    </location>
</feature>
<dbReference type="GO" id="GO:0005576">
    <property type="term" value="C:extracellular region"/>
    <property type="evidence" value="ECO:0007669"/>
    <property type="project" value="UniProtKB-SubCell"/>
</dbReference>
<dbReference type="GO" id="GO:0004252">
    <property type="term" value="F:serine-type endopeptidase activity"/>
    <property type="evidence" value="ECO:0007669"/>
    <property type="project" value="InterPro"/>
</dbReference>
<dbReference type="PRINTS" id="PR00722">
    <property type="entry name" value="CHYMOTRYPSIN"/>
</dbReference>